<evidence type="ECO:0000259" key="9">
    <source>
        <dbReference type="Pfam" id="PF01094"/>
    </source>
</evidence>
<feature type="domain" description="Receptor ligand binding region" evidence="9">
    <location>
        <begin position="125"/>
        <end position="325"/>
    </location>
</feature>
<dbReference type="InterPro" id="IPR000337">
    <property type="entry name" value="GPCR_3"/>
</dbReference>
<name>A0A8X6XIU3_9ARAC</name>
<dbReference type="InterPro" id="IPR050726">
    <property type="entry name" value="mGluR"/>
</dbReference>
<sequence length="329" mass="36801">MKASIKLRLLLLLVLSTRFITCCAEEANNETSSNEAQERPLKSEASEEVVAQSSTESQDEAKSRIRFLAMMNSLANPKNFTYKDVQQQMKTIEMDGDIILGGLMSIHDKYEEVCGPIMRKGSIQELEAILFTIDKVNSMENFLPGIKLGAFIFDDCNRDSYTLEQATKFIQSSRDVLNKSDDGCTKGDSDFQPSKASGVISSISSSSTMEVANLFRLFKIPQVSISNSNLQLNNTTKLEYLLTTVPSNNSQIDFILKMILSLKLSHVSVLYEDSAYGYQSFMVLEGLLSRNNVSLALNQSLVKHSKLSYKAYYDQVITNLVAEYKSRSK</sequence>
<accession>A0A8X6XIU3</accession>
<proteinExistence type="predicted"/>
<dbReference type="GO" id="GO:0004930">
    <property type="term" value="F:G protein-coupled receptor activity"/>
    <property type="evidence" value="ECO:0007669"/>
    <property type="project" value="InterPro"/>
</dbReference>
<protein>
    <submittedName>
        <fullName evidence="10">Metabotropic glutamate receptor</fullName>
    </submittedName>
</protein>
<comment type="subcellular location">
    <subcellularLocation>
        <location evidence="1">Membrane</location>
        <topology evidence="1">Multi-pass membrane protein</topology>
    </subcellularLocation>
</comment>
<dbReference type="EMBL" id="BMAV01009277">
    <property type="protein sequence ID" value="GFY53457.1"/>
    <property type="molecule type" value="Genomic_DNA"/>
</dbReference>
<evidence type="ECO:0000313" key="11">
    <source>
        <dbReference type="Proteomes" id="UP000886998"/>
    </source>
</evidence>
<evidence type="ECO:0000256" key="6">
    <source>
        <dbReference type="ARBA" id="ARBA00023180"/>
    </source>
</evidence>
<dbReference type="InterPro" id="IPR028082">
    <property type="entry name" value="Peripla_BP_I"/>
</dbReference>
<keyword evidence="3" id="KW-1133">Transmembrane helix</keyword>
<feature type="chain" id="PRO_5036457005" evidence="8">
    <location>
        <begin position="25"/>
        <end position="329"/>
    </location>
</feature>
<evidence type="ECO:0000256" key="7">
    <source>
        <dbReference type="SAM" id="MobiDB-lite"/>
    </source>
</evidence>
<keyword evidence="2" id="KW-0812">Transmembrane</keyword>
<keyword evidence="11" id="KW-1185">Reference proteome</keyword>
<dbReference type="Proteomes" id="UP000886998">
    <property type="component" value="Unassembled WGS sequence"/>
</dbReference>
<evidence type="ECO:0000256" key="5">
    <source>
        <dbReference type="ARBA" id="ARBA00023170"/>
    </source>
</evidence>
<dbReference type="Pfam" id="PF01094">
    <property type="entry name" value="ANF_receptor"/>
    <property type="match status" value="1"/>
</dbReference>
<gene>
    <name evidence="10" type="primary">mGluR</name>
    <name evidence="10" type="ORF">TNIN_265311</name>
</gene>
<dbReference type="PANTHER" id="PTHR24060">
    <property type="entry name" value="METABOTROPIC GLUTAMATE RECEPTOR"/>
    <property type="match status" value="1"/>
</dbReference>
<dbReference type="AlphaFoldDB" id="A0A8X6XIU3"/>
<organism evidence="10 11">
    <name type="scientific">Trichonephila inaurata madagascariensis</name>
    <dbReference type="NCBI Taxonomy" id="2747483"/>
    <lineage>
        <taxon>Eukaryota</taxon>
        <taxon>Metazoa</taxon>
        <taxon>Ecdysozoa</taxon>
        <taxon>Arthropoda</taxon>
        <taxon>Chelicerata</taxon>
        <taxon>Arachnida</taxon>
        <taxon>Araneae</taxon>
        <taxon>Araneomorphae</taxon>
        <taxon>Entelegynae</taxon>
        <taxon>Araneoidea</taxon>
        <taxon>Nephilidae</taxon>
        <taxon>Trichonephila</taxon>
        <taxon>Trichonephila inaurata</taxon>
    </lineage>
</organism>
<evidence type="ECO:0000256" key="3">
    <source>
        <dbReference type="ARBA" id="ARBA00022989"/>
    </source>
</evidence>
<feature type="region of interest" description="Disordered" evidence="7">
    <location>
        <begin position="27"/>
        <end position="58"/>
    </location>
</feature>
<evidence type="ECO:0000256" key="1">
    <source>
        <dbReference type="ARBA" id="ARBA00004141"/>
    </source>
</evidence>
<dbReference type="OrthoDB" id="425344at2759"/>
<keyword evidence="4" id="KW-0472">Membrane</keyword>
<feature type="compositionally biased region" description="Basic and acidic residues" evidence="7">
    <location>
        <begin position="36"/>
        <end position="45"/>
    </location>
</feature>
<dbReference type="SUPFAM" id="SSF53822">
    <property type="entry name" value="Periplasmic binding protein-like I"/>
    <property type="match status" value="1"/>
</dbReference>
<dbReference type="GO" id="GO:0016020">
    <property type="term" value="C:membrane"/>
    <property type="evidence" value="ECO:0007669"/>
    <property type="project" value="UniProtKB-SubCell"/>
</dbReference>
<evidence type="ECO:0000256" key="4">
    <source>
        <dbReference type="ARBA" id="ARBA00023136"/>
    </source>
</evidence>
<evidence type="ECO:0000313" key="10">
    <source>
        <dbReference type="EMBL" id="GFY53457.1"/>
    </source>
</evidence>
<reference evidence="10" key="1">
    <citation type="submission" date="2020-08" db="EMBL/GenBank/DDBJ databases">
        <title>Multicomponent nature underlies the extraordinary mechanical properties of spider dragline silk.</title>
        <authorList>
            <person name="Kono N."/>
            <person name="Nakamura H."/>
            <person name="Mori M."/>
            <person name="Yoshida Y."/>
            <person name="Ohtoshi R."/>
            <person name="Malay A.D."/>
            <person name="Moran D.A.P."/>
            <person name="Tomita M."/>
            <person name="Numata K."/>
            <person name="Arakawa K."/>
        </authorList>
    </citation>
    <scope>NUCLEOTIDE SEQUENCE</scope>
</reference>
<dbReference type="PRINTS" id="PR00248">
    <property type="entry name" value="GPCRMGR"/>
</dbReference>
<dbReference type="InterPro" id="IPR001828">
    <property type="entry name" value="ANF_lig-bd_rcpt"/>
</dbReference>
<keyword evidence="6" id="KW-0325">Glycoprotein</keyword>
<keyword evidence="8" id="KW-0732">Signal</keyword>
<feature type="signal peptide" evidence="8">
    <location>
        <begin position="1"/>
        <end position="24"/>
    </location>
</feature>
<evidence type="ECO:0000256" key="2">
    <source>
        <dbReference type="ARBA" id="ARBA00022692"/>
    </source>
</evidence>
<keyword evidence="5 10" id="KW-0675">Receptor</keyword>
<comment type="caution">
    <text evidence="10">The sequence shown here is derived from an EMBL/GenBank/DDBJ whole genome shotgun (WGS) entry which is preliminary data.</text>
</comment>
<dbReference type="Gene3D" id="3.40.50.2300">
    <property type="match status" value="2"/>
</dbReference>
<evidence type="ECO:0000256" key="8">
    <source>
        <dbReference type="SAM" id="SignalP"/>
    </source>
</evidence>